<dbReference type="PANTHER" id="PTHR23108">
    <property type="entry name" value="METHYLTRANSFERASE-RELATED"/>
    <property type="match status" value="1"/>
</dbReference>
<dbReference type="Gene3D" id="3.40.50.150">
    <property type="entry name" value="Vaccinia Virus protein VP39"/>
    <property type="match status" value="1"/>
</dbReference>
<dbReference type="EMBL" id="CAWYQH010000163">
    <property type="protein sequence ID" value="CAK8696919.1"/>
    <property type="molecule type" value="Genomic_DNA"/>
</dbReference>
<reference evidence="3 4" key="1">
    <citation type="submission" date="2024-02" db="EMBL/GenBank/DDBJ databases">
        <authorList>
            <person name="Daric V."/>
            <person name="Darras S."/>
        </authorList>
    </citation>
    <scope>NUCLEOTIDE SEQUENCE [LARGE SCALE GENOMIC DNA]</scope>
</reference>
<keyword evidence="1" id="KW-0489">Methyltransferase</keyword>
<comment type="caution">
    <text evidence="3">The sequence shown here is derived from an EMBL/GenBank/DDBJ whole genome shotgun (WGS) entry which is preliminary data.</text>
</comment>
<sequence length="282" mass="32725">MLHVHMNKAAQDSNDIQFTRFKFSTKRNETWDIQTKATYVEESIIYDEDGDLVIKKKNDDCDVIGIYHRMSTSLNLVGLQLWRGSLLMCDYAIHNAEMFRDKNILELGAGVGLTGILLGQYAASILCTDFNDGVIEMCKKNMQNNHRFFNSNSSFSCQKLDWFKWHKEELQALCPNGTDIIIACDCIYSDSLTDALFKTIYCLLKHCSSMGKMEAYLPLEKRLNFTLDDLEVTCHEYDYFRKCLDALAAKNLNVEIVEIDCLPQYFEYDRVQQLELWRIKCI</sequence>
<evidence type="ECO:0000313" key="4">
    <source>
        <dbReference type="Proteomes" id="UP001642483"/>
    </source>
</evidence>
<keyword evidence="1" id="KW-0808">Transferase</keyword>
<dbReference type="Proteomes" id="UP001642483">
    <property type="component" value="Unassembled WGS sequence"/>
</dbReference>
<proteinExistence type="predicted"/>
<dbReference type="InterPro" id="IPR019410">
    <property type="entry name" value="Methyltransf_16"/>
</dbReference>
<dbReference type="InterPro" id="IPR029063">
    <property type="entry name" value="SAM-dependent_MTases_sf"/>
</dbReference>
<dbReference type="Pfam" id="PF10294">
    <property type="entry name" value="Methyltransf_16"/>
    <property type="match status" value="1"/>
</dbReference>
<evidence type="ECO:0000256" key="2">
    <source>
        <dbReference type="ARBA" id="ARBA00022691"/>
    </source>
</evidence>
<dbReference type="PANTHER" id="PTHR23108:SF0">
    <property type="entry name" value="METHYLTRANSFERASE-LIKE PROTEIN 22"/>
    <property type="match status" value="1"/>
</dbReference>
<dbReference type="CDD" id="cd02440">
    <property type="entry name" value="AdoMet_MTases"/>
    <property type="match status" value="1"/>
</dbReference>
<gene>
    <name evidence="3" type="ORF">CVLEPA_LOCUS30223</name>
</gene>
<accession>A0ABP0H1M5</accession>
<keyword evidence="2" id="KW-0949">S-adenosyl-L-methionine</keyword>
<dbReference type="SUPFAM" id="SSF53335">
    <property type="entry name" value="S-adenosyl-L-methionine-dependent methyltransferases"/>
    <property type="match status" value="1"/>
</dbReference>
<evidence type="ECO:0000313" key="3">
    <source>
        <dbReference type="EMBL" id="CAK8696919.1"/>
    </source>
</evidence>
<keyword evidence="4" id="KW-1185">Reference proteome</keyword>
<name>A0ABP0H1M5_CLALP</name>
<dbReference type="InterPro" id="IPR038899">
    <property type="entry name" value="METTL22"/>
</dbReference>
<protein>
    <recommendedName>
        <fullName evidence="5">Methyltransferase-like protein 22</fullName>
    </recommendedName>
</protein>
<evidence type="ECO:0000256" key="1">
    <source>
        <dbReference type="ARBA" id="ARBA00022603"/>
    </source>
</evidence>
<evidence type="ECO:0008006" key="5">
    <source>
        <dbReference type="Google" id="ProtNLM"/>
    </source>
</evidence>
<organism evidence="3 4">
    <name type="scientific">Clavelina lepadiformis</name>
    <name type="common">Light-bulb sea squirt</name>
    <name type="synonym">Ascidia lepadiformis</name>
    <dbReference type="NCBI Taxonomy" id="159417"/>
    <lineage>
        <taxon>Eukaryota</taxon>
        <taxon>Metazoa</taxon>
        <taxon>Chordata</taxon>
        <taxon>Tunicata</taxon>
        <taxon>Ascidiacea</taxon>
        <taxon>Aplousobranchia</taxon>
        <taxon>Clavelinidae</taxon>
        <taxon>Clavelina</taxon>
    </lineage>
</organism>